<comment type="caution">
    <text evidence="2">The sequence shown here is derived from an EMBL/GenBank/DDBJ whole genome shotgun (WGS) entry which is preliminary data.</text>
</comment>
<evidence type="ECO:0000259" key="1">
    <source>
        <dbReference type="Pfam" id="PF14534"/>
    </source>
</evidence>
<accession>A0A4Q2TBB7</accession>
<dbReference type="RefSeq" id="WP_129331919.1">
    <property type="nucleotide sequence ID" value="NZ_SDVB01000196.1"/>
</dbReference>
<sequence length="136" mass="15212">MSETPAQVHPVIDLEKAALARWCNGDPSGFLEISAPEVVYFDPFLDKRMDGLDALTGYYEAIRGKIFAARYEMIEPKVIEIGDAAVLTFRFLSYAGSEGARMHWYCTEVYRRQADGAWRIVATHWSLISDQASSGG</sequence>
<dbReference type="AlphaFoldDB" id="A0A4Q2TBB7"/>
<dbReference type="Proteomes" id="UP000291088">
    <property type="component" value="Unassembled WGS sequence"/>
</dbReference>
<keyword evidence="3" id="KW-1185">Reference proteome</keyword>
<feature type="domain" description="DUF4440" evidence="1">
    <location>
        <begin position="12"/>
        <end position="120"/>
    </location>
</feature>
<dbReference type="Gene3D" id="3.10.450.50">
    <property type="match status" value="1"/>
</dbReference>
<dbReference type="InterPro" id="IPR032710">
    <property type="entry name" value="NTF2-like_dom_sf"/>
</dbReference>
<evidence type="ECO:0000313" key="2">
    <source>
        <dbReference type="EMBL" id="RYC15392.1"/>
    </source>
</evidence>
<dbReference type="OrthoDB" id="9812295at2"/>
<evidence type="ECO:0000313" key="3">
    <source>
        <dbReference type="Proteomes" id="UP000291088"/>
    </source>
</evidence>
<dbReference type="SUPFAM" id="SSF54427">
    <property type="entry name" value="NTF2-like"/>
    <property type="match status" value="1"/>
</dbReference>
<protein>
    <submittedName>
        <fullName evidence="2">DUF4440 domain-containing protein</fullName>
    </submittedName>
</protein>
<dbReference type="EMBL" id="SDVB01000196">
    <property type="protein sequence ID" value="RYC15392.1"/>
    <property type="molecule type" value="Genomic_DNA"/>
</dbReference>
<proteinExistence type="predicted"/>
<organism evidence="2 3">
    <name type="scientific">Ciceribacter ferrooxidans</name>
    <dbReference type="NCBI Taxonomy" id="2509717"/>
    <lineage>
        <taxon>Bacteria</taxon>
        <taxon>Pseudomonadati</taxon>
        <taxon>Pseudomonadota</taxon>
        <taxon>Alphaproteobacteria</taxon>
        <taxon>Hyphomicrobiales</taxon>
        <taxon>Rhizobiaceae</taxon>
        <taxon>Ciceribacter</taxon>
    </lineage>
</organism>
<name>A0A4Q2TBB7_9HYPH</name>
<dbReference type="InterPro" id="IPR027843">
    <property type="entry name" value="DUF4440"/>
</dbReference>
<dbReference type="Pfam" id="PF14534">
    <property type="entry name" value="DUF4440"/>
    <property type="match status" value="1"/>
</dbReference>
<reference evidence="2 3" key="1">
    <citation type="submission" date="2019-01" db="EMBL/GenBank/DDBJ databases">
        <authorList>
            <person name="Deng T."/>
        </authorList>
    </citation>
    <scope>NUCLEOTIDE SEQUENCE [LARGE SCALE GENOMIC DNA]</scope>
    <source>
        <strain evidence="2 3">F8825</strain>
    </source>
</reference>
<gene>
    <name evidence="2" type="ORF">EUU22_10235</name>
</gene>